<evidence type="ECO:0000313" key="1">
    <source>
        <dbReference type="EMBL" id="GFY78475.1"/>
    </source>
</evidence>
<dbReference type="AlphaFoldDB" id="A0A8X6YSL3"/>
<sequence>MKRCGDDSESSTRNRNTFVRKCIPTIHPLEDCIPSDSASPLMIDQLSSQIDLNLYFPEDILRKSTGFQIGWGRAERPQAVEYRLSLY</sequence>
<dbReference type="Proteomes" id="UP000886998">
    <property type="component" value="Unassembled WGS sequence"/>
</dbReference>
<protein>
    <submittedName>
        <fullName evidence="1">Uncharacterized protein</fullName>
    </submittedName>
</protein>
<gene>
    <name evidence="1" type="ORF">TNIN_331891</name>
</gene>
<reference evidence="1" key="1">
    <citation type="submission" date="2020-08" db="EMBL/GenBank/DDBJ databases">
        <title>Multicomponent nature underlies the extraordinary mechanical properties of spider dragline silk.</title>
        <authorList>
            <person name="Kono N."/>
            <person name="Nakamura H."/>
            <person name="Mori M."/>
            <person name="Yoshida Y."/>
            <person name="Ohtoshi R."/>
            <person name="Malay A.D."/>
            <person name="Moran D.A.P."/>
            <person name="Tomita M."/>
            <person name="Numata K."/>
            <person name="Arakawa K."/>
        </authorList>
    </citation>
    <scope>NUCLEOTIDE SEQUENCE</scope>
</reference>
<proteinExistence type="predicted"/>
<evidence type="ECO:0000313" key="2">
    <source>
        <dbReference type="Proteomes" id="UP000886998"/>
    </source>
</evidence>
<dbReference type="EMBL" id="BMAV01023025">
    <property type="protein sequence ID" value="GFY78475.1"/>
    <property type="molecule type" value="Genomic_DNA"/>
</dbReference>
<name>A0A8X6YSL3_9ARAC</name>
<keyword evidence="2" id="KW-1185">Reference proteome</keyword>
<accession>A0A8X6YSL3</accession>
<organism evidence="1 2">
    <name type="scientific">Trichonephila inaurata madagascariensis</name>
    <dbReference type="NCBI Taxonomy" id="2747483"/>
    <lineage>
        <taxon>Eukaryota</taxon>
        <taxon>Metazoa</taxon>
        <taxon>Ecdysozoa</taxon>
        <taxon>Arthropoda</taxon>
        <taxon>Chelicerata</taxon>
        <taxon>Arachnida</taxon>
        <taxon>Araneae</taxon>
        <taxon>Araneomorphae</taxon>
        <taxon>Entelegynae</taxon>
        <taxon>Araneoidea</taxon>
        <taxon>Nephilidae</taxon>
        <taxon>Trichonephila</taxon>
        <taxon>Trichonephila inaurata</taxon>
    </lineage>
</organism>
<comment type="caution">
    <text evidence="1">The sequence shown here is derived from an EMBL/GenBank/DDBJ whole genome shotgun (WGS) entry which is preliminary data.</text>
</comment>